<feature type="region of interest" description="Disordered" evidence="1">
    <location>
        <begin position="36"/>
        <end position="105"/>
    </location>
</feature>
<accession>A0ABY6LP36</accession>
<organism evidence="2 3">
    <name type="scientific">Cordylochernes scorpioides</name>
    <dbReference type="NCBI Taxonomy" id="51811"/>
    <lineage>
        <taxon>Eukaryota</taxon>
        <taxon>Metazoa</taxon>
        <taxon>Ecdysozoa</taxon>
        <taxon>Arthropoda</taxon>
        <taxon>Chelicerata</taxon>
        <taxon>Arachnida</taxon>
        <taxon>Pseudoscorpiones</taxon>
        <taxon>Cheliferoidea</taxon>
        <taxon>Chernetidae</taxon>
        <taxon>Cordylochernes</taxon>
    </lineage>
</organism>
<keyword evidence="3" id="KW-1185">Reference proteome</keyword>
<feature type="compositionally biased region" description="Low complexity" evidence="1">
    <location>
        <begin position="123"/>
        <end position="134"/>
    </location>
</feature>
<evidence type="ECO:0000313" key="3">
    <source>
        <dbReference type="Proteomes" id="UP001235939"/>
    </source>
</evidence>
<dbReference type="Proteomes" id="UP001235939">
    <property type="component" value="Chromosome 22"/>
</dbReference>
<evidence type="ECO:0008006" key="4">
    <source>
        <dbReference type="Google" id="ProtNLM"/>
    </source>
</evidence>
<proteinExistence type="predicted"/>
<protein>
    <recommendedName>
        <fullName evidence="4">DUF5641 domain-containing protein</fullName>
    </recommendedName>
</protein>
<reference evidence="2 3" key="1">
    <citation type="submission" date="2022-03" db="EMBL/GenBank/DDBJ databases">
        <title>A chromosomal length assembly of Cordylochernes scorpioides.</title>
        <authorList>
            <person name="Zeh D."/>
            <person name="Zeh J."/>
        </authorList>
    </citation>
    <scope>NUCLEOTIDE SEQUENCE [LARGE SCALE GENOMIC DNA]</scope>
    <source>
        <strain evidence="2">IN4F17</strain>
        <tissue evidence="2">Whole Body</tissue>
    </source>
</reference>
<gene>
    <name evidence="2" type="ORF">LAZ67_22001443</name>
</gene>
<dbReference type="EMBL" id="CP092884">
    <property type="protein sequence ID" value="UYV82938.1"/>
    <property type="molecule type" value="Genomic_DNA"/>
</dbReference>
<feature type="region of interest" description="Disordered" evidence="1">
    <location>
        <begin position="270"/>
        <end position="306"/>
    </location>
</feature>
<feature type="compositionally biased region" description="Pro residues" evidence="1">
    <location>
        <begin position="81"/>
        <end position="93"/>
    </location>
</feature>
<name>A0ABY6LP36_9ARAC</name>
<evidence type="ECO:0000256" key="1">
    <source>
        <dbReference type="SAM" id="MobiDB-lite"/>
    </source>
</evidence>
<feature type="compositionally biased region" description="Basic residues" evidence="1">
    <location>
        <begin position="277"/>
        <end position="297"/>
    </location>
</feature>
<evidence type="ECO:0000313" key="2">
    <source>
        <dbReference type="EMBL" id="UYV82938.1"/>
    </source>
</evidence>
<sequence length="435" mass="48782">MTNPEERSGEATRRLLAAIIWQWTAILQGARSTQLQTTFRSATPGAAHTPRRPKGEMSRQPTHVPPPQASVTEAGRRPPRSHPPPCRTPPPKPIRATRDSTNDPKTIFQYRTSLQFRGRCEQSRATSQSSQTKTSQRRPVELRLRASAAPVVRLPSSVVYLYLLELPSRPASVSCCPQRVKVDRITEDSSMQRMTEVRDEYVADALTNMQPHCEDRVSHLTDAIRGLTVPRAKEVIIAPIDISCATNFFLHRLEQADKIHREILALPRQPASTMSHGNHRKKITKPHRSPLHKTHSRHPSEAVMNGRPMTYVSDDPNDLVTISPSMFLQEQTDIEFPECQNMGSNPTTQKLRYLSKLREELKSRFRKEYLSLLVQRNRRIYNPKLQAGDVVLVAQTAQVSTVNTAAPAGNKGAADKGLEHGLVCYPPVGCFPLSS</sequence>
<feature type="region of interest" description="Disordered" evidence="1">
    <location>
        <begin position="117"/>
        <end position="138"/>
    </location>
</feature>